<evidence type="ECO:0000313" key="2">
    <source>
        <dbReference type="Proteomes" id="UP001638806"/>
    </source>
</evidence>
<sequence length="101" mass="11396">MQHLEPKSTAEQSVEDAAAKRTIANGATARSWGEEDKGLANRRRAQGKWTDELPVGRATAPDELEGVRRKRTDYGYEEEEGWIWHDDRESGGEARTRSLNV</sequence>
<dbReference type="Proteomes" id="UP001638806">
    <property type="component" value="Unassembled WGS sequence"/>
</dbReference>
<accession>A0ACC4DIE9</accession>
<organism evidence="1 2">
    <name type="scientific">Purpureocillium lilacinum</name>
    <name type="common">Paecilomyces lilacinus</name>
    <dbReference type="NCBI Taxonomy" id="33203"/>
    <lineage>
        <taxon>Eukaryota</taxon>
        <taxon>Fungi</taxon>
        <taxon>Dikarya</taxon>
        <taxon>Ascomycota</taxon>
        <taxon>Pezizomycotina</taxon>
        <taxon>Sordariomycetes</taxon>
        <taxon>Hypocreomycetidae</taxon>
        <taxon>Hypocreales</taxon>
        <taxon>Ophiocordycipitaceae</taxon>
        <taxon>Purpureocillium</taxon>
    </lineage>
</organism>
<protein>
    <submittedName>
        <fullName evidence="1">Uncharacterized protein</fullName>
    </submittedName>
</protein>
<reference evidence="1" key="1">
    <citation type="submission" date="2024-12" db="EMBL/GenBank/DDBJ databases">
        <title>Comparative genomics and development of molecular markers within Purpureocillium lilacinum and among Purpureocillium species.</title>
        <authorList>
            <person name="Yeh Z.-Y."/>
            <person name="Ni N.-T."/>
            <person name="Lo P.-H."/>
            <person name="Mushyakhwo K."/>
            <person name="Lin C.-F."/>
            <person name="Nai Y.-S."/>
        </authorList>
    </citation>
    <scope>NUCLEOTIDE SEQUENCE</scope>
    <source>
        <tissue evidence="1">Conidia</tissue>
    </source>
</reference>
<proteinExistence type="predicted"/>
<evidence type="ECO:0000313" key="1">
    <source>
        <dbReference type="EMBL" id="KAL3955334.1"/>
    </source>
</evidence>
<name>A0ACC4DIE9_PURLI</name>
<keyword evidence="2" id="KW-1185">Reference proteome</keyword>
<dbReference type="EMBL" id="JBGNUJ010000010">
    <property type="protein sequence ID" value="KAL3955334.1"/>
    <property type="molecule type" value="Genomic_DNA"/>
</dbReference>
<gene>
    <name evidence="1" type="ORF">ACCO45_010897</name>
</gene>
<comment type="caution">
    <text evidence="1">The sequence shown here is derived from an EMBL/GenBank/DDBJ whole genome shotgun (WGS) entry which is preliminary data.</text>
</comment>